<dbReference type="PANTHER" id="PTHR42944">
    <property type="entry name" value="ADENINE DNA GLYCOSYLASE"/>
    <property type="match status" value="1"/>
</dbReference>
<dbReference type="Gene3D" id="1.10.340.30">
    <property type="entry name" value="Hypothetical protein, domain 2"/>
    <property type="match status" value="1"/>
</dbReference>
<keyword evidence="8 15" id="KW-0378">Hydrolase</keyword>
<feature type="domain" description="Nudix hydrolase" evidence="14">
    <location>
        <begin position="234"/>
        <end position="360"/>
    </location>
</feature>
<dbReference type="InterPro" id="IPR011257">
    <property type="entry name" value="DNA_glycosylase"/>
</dbReference>
<proteinExistence type="inferred from homology"/>
<evidence type="ECO:0000256" key="1">
    <source>
        <dbReference type="ARBA" id="ARBA00000843"/>
    </source>
</evidence>
<evidence type="ECO:0000256" key="11">
    <source>
        <dbReference type="ARBA" id="ARBA00023204"/>
    </source>
</evidence>
<evidence type="ECO:0000256" key="4">
    <source>
        <dbReference type="ARBA" id="ARBA00022023"/>
    </source>
</evidence>
<dbReference type="CDD" id="cd03431">
    <property type="entry name" value="NUDIX_DNA_Glycosylase_C-MutY"/>
    <property type="match status" value="1"/>
</dbReference>
<keyword evidence="7 13" id="KW-0227">DNA damage</keyword>
<evidence type="ECO:0000313" key="16">
    <source>
        <dbReference type="Proteomes" id="UP001596142"/>
    </source>
</evidence>
<evidence type="ECO:0000256" key="13">
    <source>
        <dbReference type="RuleBase" id="RU365096"/>
    </source>
</evidence>
<reference evidence="16" key="1">
    <citation type="journal article" date="2019" name="Int. J. Syst. Evol. Microbiol.">
        <title>The Global Catalogue of Microorganisms (GCM) 10K type strain sequencing project: providing services to taxonomists for standard genome sequencing and annotation.</title>
        <authorList>
            <consortium name="The Broad Institute Genomics Platform"/>
            <consortium name="The Broad Institute Genome Sequencing Center for Infectious Disease"/>
            <person name="Wu L."/>
            <person name="Ma J."/>
        </authorList>
    </citation>
    <scope>NUCLEOTIDE SEQUENCE [LARGE SCALE GENOMIC DNA]</scope>
    <source>
        <strain evidence="16">CECT 7184</strain>
    </source>
</reference>
<keyword evidence="5" id="KW-0004">4Fe-4S</keyword>
<dbReference type="Pfam" id="PF14815">
    <property type="entry name" value="NUDIX_4"/>
    <property type="match status" value="1"/>
</dbReference>
<dbReference type="InterPro" id="IPR003651">
    <property type="entry name" value="Endonuclease3_FeS-loop_motif"/>
</dbReference>
<dbReference type="GO" id="GO:0000701">
    <property type="term" value="F:purine-specific mismatch base pair DNA N-glycosylase activity"/>
    <property type="evidence" value="ECO:0007669"/>
    <property type="project" value="UniProtKB-EC"/>
</dbReference>
<evidence type="ECO:0000256" key="12">
    <source>
        <dbReference type="ARBA" id="ARBA00023295"/>
    </source>
</evidence>
<dbReference type="Proteomes" id="UP001596142">
    <property type="component" value="Unassembled WGS sequence"/>
</dbReference>
<keyword evidence="12 13" id="KW-0326">Glycosidase</keyword>
<name>A0ABW0YLE5_9BACI</name>
<evidence type="ECO:0000256" key="7">
    <source>
        <dbReference type="ARBA" id="ARBA00022763"/>
    </source>
</evidence>
<dbReference type="Pfam" id="PF00730">
    <property type="entry name" value="HhH-GPD"/>
    <property type="match status" value="1"/>
</dbReference>
<dbReference type="SMART" id="SM00525">
    <property type="entry name" value="FES"/>
    <property type="match status" value="1"/>
</dbReference>
<dbReference type="InterPro" id="IPR044298">
    <property type="entry name" value="MIG/MutY"/>
</dbReference>
<dbReference type="PANTHER" id="PTHR42944:SF1">
    <property type="entry name" value="ADENINE DNA GLYCOSYLASE"/>
    <property type="match status" value="1"/>
</dbReference>
<comment type="catalytic activity">
    <reaction evidence="1 13">
        <text>Hydrolyzes free adenine bases from 7,8-dihydro-8-oxoguanine:adenine mismatched double-stranded DNA, leaving an apurinic site.</text>
        <dbReference type="EC" id="3.2.2.31"/>
    </reaction>
</comment>
<dbReference type="InterPro" id="IPR015797">
    <property type="entry name" value="NUDIX_hydrolase-like_dom_sf"/>
</dbReference>
<keyword evidence="9 13" id="KW-0408">Iron</keyword>
<dbReference type="PROSITE" id="PS00764">
    <property type="entry name" value="ENDONUCLEASE_III_1"/>
    <property type="match status" value="1"/>
</dbReference>
<evidence type="ECO:0000256" key="6">
    <source>
        <dbReference type="ARBA" id="ARBA00022723"/>
    </source>
</evidence>
<keyword evidence="6" id="KW-0479">Metal-binding</keyword>
<dbReference type="SUPFAM" id="SSF48150">
    <property type="entry name" value="DNA-glycosylase"/>
    <property type="match status" value="1"/>
</dbReference>
<evidence type="ECO:0000256" key="10">
    <source>
        <dbReference type="ARBA" id="ARBA00023014"/>
    </source>
</evidence>
<accession>A0ABW0YLE5</accession>
<keyword evidence="11" id="KW-0234">DNA repair</keyword>
<dbReference type="CDD" id="cd00056">
    <property type="entry name" value="ENDO3c"/>
    <property type="match status" value="1"/>
</dbReference>
<dbReference type="EMBL" id="JBHSOZ010000004">
    <property type="protein sequence ID" value="MFC5713268.1"/>
    <property type="molecule type" value="Genomic_DNA"/>
</dbReference>
<evidence type="ECO:0000256" key="2">
    <source>
        <dbReference type="ARBA" id="ARBA00008343"/>
    </source>
</evidence>
<dbReference type="InterPro" id="IPR029119">
    <property type="entry name" value="MutY_C"/>
</dbReference>
<dbReference type="Gene3D" id="3.90.79.10">
    <property type="entry name" value="Nucleoside Triphosphate Pyrophosphohydrolase"/>
    <property type="match status" value="1"/>
</dbReference>
<keyword evidence="16" id="KW-1185">Reference proteome</keyword>
<evidence type="ECO:0000256" key="9">
    <source>
        <dbReference type="ARBA" id="ARBA00023004"/>
    </source>
</evidence>
<comment type="function">
    <text evidence="13">Adenine glycosylase active on G-A mispairs.</text>
</comment>
<evidence type="ECO:0000256" key="8">
    <source>
        <dbReference type="ARBA" id="ARBA00022801"/>
    </source>
</evidence>
<dbReference type="NCBIfam" id="TIGR01084">
    <property type="entry name" value="mutY"/>
    <property type="match status" value="1"/>
</dbReference>
<dbReference type="Gene3D" id="1.10.1670.10">
    <property type="entry name" value="Helix-hairpin-Helix base-excision DNA repair enzymes (C-terminal)"/>
    <property type="match status" value="1"/>
</dbReference>
<dbReference type="RefSeq" id="WP_385940892.1">
    <property type="nucleotide sequence ID" value="NZ_JBHSOZ010000004.1"/>
</dbReference>
<dbReference type="InterPro" id="IPR005760">
    <property type="entry name" value="A/G_AdeGlyc_MutY"/>
</dbReference>
<protein>
    <recommendedName>
        <fullName evidence="4 13">Adenine DNA glycosylase</fullName>
        <ecNumber evidence="3 13">3.2.2.31</ecNumber>
    </recommendedName>
</protein>
<dbReference type="InterPro" id="IPR004035">
    <property type="entry name" value="Endouclease-III_FeS-bd_BS"/>
</dbReference>
<dbReference type="InterPro" id="IPR023170">
    <property type="entry name" value="HhH_base_excis_C"/>
</dbReference>
<sequence>MSYYHEGVDENAFQDNLLAWYRENQRELPWRINQDPYRVWVSEVMLQQTRVETVIPYYERFMEWFPTPEDFAKAEEEKVMKAWEGLGYYSRVRNLHTAVKEVVESYGGKVPDNKKDFSSLKGVGPYTAGAVLSIAYEQPEPAVDGNVMRVLSRVLLVTDDISKGKTRKQFEEVIPTLMGGTPPSEFNQALMELGALVCTPKSPGCLLCPVQSQCEARKQGVQQELPVKGKKKAPALKEMAAIIIKDSKGKFLIHQRGSKGLLARLWEFPNTEAEATSSQKVDLETFLKEEYGVEAAAGDSVQNVQHVFSHLVWDITVYEGTLKNADEIKGNCKWVTMEEARKLAFPVSHQKILKTIEEEEA</sequence>
<evidence type="ECO:0000259" key="14">
    <source>
        <dbReference type="PROSITE" id="PS51462"/>
    </source>
</evidence>
<dbReference type="InterPro" id="IPR000445">
    <property type="entry name" value="HhH_motif"/>
</dbReference>
<evidence type="ECO:0000256" key="3">
    <source>
        <dbReference type="ARBA" id="ARBA00012045"/>
    </source>
</evidence>
<dbReference type="SMART" id="SM00478">
    <property type="entry name" value="ENDO3c"/>
    <property type="match status" value="1"/>
</dbReference>
<keyword evidence="10" id="KW-0411">Iron-sulfur</keyword>
<dbReference type="PROSITE" id="PS51462">
    <property type="entry name" value="NUDIX"/>
    <property type="match status" value="1"/>
</dbReference>
<evidence type="ECO:0000256" key="5">
    <source>
        <dbReference type="ARBA" id="ARBA00022485"/>
    </source>
</evidence>
<dbReference type="EC" id="3.2.2.31" evidence="3 13"/>
<dbReference type="SUPFAM" id="SSF55811">
    <property type="entry name" value="Nudix"/>
    <property type="match status" value="1"/>
</dbReference>
<dbReference type="Pfam" id="PF00633">
    <property type="entry name" value="HHH"/>
    <property type="match status" value="1"/>
</dbReference>
<dbReference type="InterPro" id="IPR003265">
    <property type="entry name" value="HhH-GPD_domain"/>
</dbReference>
<gene>
    <name evidence="15" type="primary">mutY</name>
    <name evidence="15" type="ORF">ACFPU1_10760</name>
</gene>
<evidence type="ECO:0000313" key="15">
    <source>
        <dbReference type="EMBL" id="MFC5713268.1"/>
    </source>
</evidence>
<comment type="caution">
    <text evidence="15">The sequence shown here is derived from an EMBL/GenBank/DDBJ whole genome shotgun (WGS) entry which is preliminary data.</text>
</comment>
<dbReference type="InterPro" id="IPR000086">
    <property type="entry name" value="NUDIX_hydrolase_dom"/>
</dbReference>
<comment type="similarity">
    <text evidence="2 13">Belongs to the Nth/MutY family.</text>
</comment>
<comment type="cofactor">
    <cofactor evidence="13">
        <name>[4Fe-4S] cluster</name>
        <dbReference type="ChEBI" id="CHEBI:49883"/>
    </cofactor>
    <text evidence="13">Binds 1 [4Fe-4S] cluster.</text>
</comment>
<organism evidence="15 16">
    <name type="scientific">Thalassorhabdus alkalitolerans</name>
    <dbReference type="NCBI Taxonomy" id="2282697"/>
    <lineage>
        <taxon>Bacteria</taxon>
        <taxon>Bacillati</taxon>
        <taxon>Bacillota</taxon>
        <taxon>Bacilli</taxon>
        <taxon>Bacillales</taxon>
        <taxon>Bacillaceae</taxon>
        <taxon>Thalassorhabdus</taxon>
    </lineage>
</organism>